<name>W5L6U4_ASTMX</name>
<dbReference type="InterPro" id="IPR002035">
    <property type="entry name" value="VWF_A"/>
</dbReference>
<dbReference type="AlphaFoldDB" id="W5L6U4"/>
<evidence type="ECO:0000313" key="3">
    <source>
        <dbReference type="Proteomes" id="UP000018467"/>
    </source>
</evidence>
<dbReference type="PANTHER" id="PTHR24020">
    <property type="entry name" value="COLLAGEN ALPHA"/>
    <property type="match status" value="1"/>
</dbReference>
<dbReference type="PANTHER" id="PTHR24020:SF84">
    <property type="entry name" value="VWFA DOMAIN-CONTAINING PROTEIN"/>
    <property type="match status" value="1"/>
</dbReference>
<dbReference type="SUPFAM" id="SSF53300">
    <property type="entry name" value="vWA-like"/>
    <property type="match status" value="2"/>
</dbReference>
<dbReference type="Ensembl" id="ENSAMXT00000015556.2">
    <property type="protein sequence ID" value="ENSAMXP00000015556.2"/>
    <property type="gene ID" value="ENSAMXG00000015059.2"/>
</dbReference>
<dbReference type="Pfam" id="PF00092">
    <property type="entry name" value="VWA"/>
    <property type="match status" value="2"/>
</dbReference>
<dbReference type="HOGENOM" id="CLU_009158_1_0_1"/>
<accession>W5L6U4</accession>
<dbReference type="InterPro" id="IPR036465">
    <property type="entry name" value="vWFA_dom_sf"/>
</dbReference>
<dbReference type="InterPro" id="IPR050525">
    <property type="entry name" value="ECM_Assembly_Org"/>
</dbReference>
<reference evidence="3" key="1">
    <citation type="submission" date="2013-03" db="EMBL/GenBank/DDBJ databases">
        <authorList>
            <person name="Jeffery W."/>
            <person name="Warren W."/>
            <person name="Wilson R.K."/>
        </authorList>
    </citation>
    <scope>NUCLEOTIDE SEQUENCE</scope>
    <source>
        <strain evidence="3">female</strain>
    </source>
</reference>
<dbReference type="GeneTree" id="ENSGT00940000163601"/>
<protein>
    <recommendedName>
        <fullName evidence="1">VWFA domain-containing protein</fullName>
    </recommendedName>
</protein>
<keyword evidence="3" id="KW-1185">Reference proteome</keyword>
<dbReference type="Bgee" id="ENSAMXG00000015059">
    <property type="expression patterns" value="Expressed in zone of skin and 14 other cell types or tissues"/>
</dbReference>
<dbReference type="Proteomes" id="UP000018467">
    <property type="component" value="Unassembled WGS sequence"/>
</dbReference>
<dbReference type="SMART" id="SM00327">
    <property type="entry name" value="VWA"/>
    <property type="match status" value="2"/>
</dbReference>
<evidence type="ECO:0000313" key="2">
    <source>
        <dbReference type="Ensembl" id="ENSAMXP00000015556.2"/>
    </source>
</evidence>
<dbReference type="eggNOG" id="KOG3544">
    <property type="taxonomic scope" value="Eukaryota"/>
</dbReference>
<proteinExistence type="predicted"/>
<dbReference type="STRING" id="7994.ENSAMXP00000015556"/>
<reference evidence="2" key="3">
    <citation type="submission" date="2025-08" db="UniProtKB">
        <authorList>
            <consortium name="Ensembl"/>
        </authorList>
    </citation>
    <scope>IDENTIFICATION</scope>
</reference>
<reference evidence="2" key="4">
    <citation type="submission" date="2025-09" db="UniProtKB">
        <authorList>
            <consortium name="Ensembl"/>
        </authorList>
    </citation>
    <scope>IDENTIFICATION</scope>
</reference>
<dbReference type="PRINTS" id="PR00453">
    <property type="entry name" value="VWFADOMAIN"/>
</dbReference>
<feature type="domain" description="VWFA" evidence="1">
    <location>
        <begin position="18"/>
        <end position="157"/>
    </location>
</feature>
<dbReference type="Gene3D" id="3.40.50.410">
    <property type="entry name" value="von Willebrand factor, type A domain"/>
    <property type="match status" value="2"/>
</dbReference>
<feature type="domain" description="VWFA" evidence="1">
    <location>
        <begin position="214"/>
        <end position="398"/>
    </location>
</feature>
<organism evidence="2 3">
    <name type="scientific">Astyanax mexicanus</name>
    <name type="common">Blind cave fish</name>
    <name type="synonym">Astyanax fasciatus mexicanus</name>
    <dbReference type="NCBI Taxonomy" id="7994"/>
    <lineage>
        <taxon>Eukaryota</taxon>
        <taxon>Metazoa</taxon>
        <taxon>Chordata</taxon>
        <taxon>Craniata</taxon>
        <taxon>Vertebrata</taxon>
        <taxon>Euteleostomi</taxon>
        <taxon>Actinopterygii</taxon>
        <taxon>Neopterygii</taxon>
        <taxon>Teleostei</taxon>
        <taxon>Ostariophysi</taxon>
        <taxon>Characiformes</taxon>
        <taxon>Characoidei</taxon>
        <taxon>Acestrorhamphidae</taxon>
        <taxon>Acestrorhamphinae</taxon>
        <taxon>Astyanax</taxon>
    </lineage>
</organism>
<dbReference type="InParanoid" id="W5L6U4"/>
<reference evidence="3" key="2">
    <citation type="journal article" date="2014" name="Nat. Commun.">
        <title>The cavefish genome reveals candidate genes for eye loss.</title>
        <authorList>
            <person name="McGaugh S.E."/>
            <person name="Gross J.B."/>
            <person name="Aken B."/>
            <person name="Blin M."/>
            <person name="Borowsky R."/>
            <person name="Chalopin D."/>
            <person name="Hinaux H."/>
            <person name="Jeffery W.R."/>
            <person name="Keene A."/>
            <person name="Ma L."/>
            <person name="Minx P."/>
            <person name="Murphy D."/>
            <person name="O'Quin K.E."/>
            <person name="Retaux S."/>
            <person name="Rohner N."/>
            <person name="Searle S.M."/>
            <person name="Stahl B.A."/>
            <person name="Tabin C."/>
            <person name="Volff J.N."/>
            <person name="Yoshizawa M."/>
            <person name="Warren W.C."/>
        </authorList>
    </citation>
    <scope>NUCLEOTIDE SEQUENCE [LARGE SCALE GENOMIC DNA]</scope>
    <source>
        <strain evidence="3">female</strain>
    </source>
</reference>
<sequence>DFLTFHFCNSCDSCKSAILLFILDSSESVGLHNFALEKQFIIHVINKITKFGNKNERGSRVGIVQYSHEGTQELVSMDDPTITTLSELKSAVKNMRWIAGGTYTGEALDFARKAFGDALLSRKVAIVLTDGRSDTRDTKPLSSLCNIPNIKVRLLTVYGLSIWCIMGIFHYCISDEYTSRIPDYSQLLEESFFNNHLLKLSCDVSPTEFKGPADIVFMLDGSLTVGPNNFKNSRDFVANMASRLLSSNAAGLRRVSVMQYSDSRSRVEVPFTSNMNDAVTKLNEVSFLGGSSDLPAALNFLNRAVQKEWRANVLRKVVTFTDGRSAFATGNLPRAAKVLQDEGIEVFALTVGDTFDETGICQLVSGKESGFDYKFVESHVHQVVQYSDLTKWSVMQKLARQLSKASISGLGLI</sequence>
<dbReference type="PROSITE" id="PS50234">
    <property type="entry name" value="VWFA"/>
    <property type="match status" value="2"/>
</dbReference>
<evidence type="ECO:0000259" key="1">
    <source>
        <dbReference type="PROSITE" id="PS50234"/>
    </source>
</evidence>